<evidence type="ECO:0000313" key="2">
    <source>
        <dbReference type="Proteomes" id="UP000233654"/>
    </source>
</evidence>
<protein>
    <recommendedName>
        <fullName evidence="3">Glycosyltransferase</fullName>
    </recommendedName>
</protein>
<dbReference type="AlphaFoldDB" id="A0A2N3G4B7"/>
<dbReference type="Gene3D" id="3.40.50.2000">
    <property type="entry name" value="Glycogen Phosphorylase B"/>
    <property type="match status" value="1"/>
</dbReference>
<evidence type="ECO:0000313" key="1">
    <source>
        <dbReference type="EMBL" id="PKQ27571.1"/>
    </source>
</evidence>
<comment type="caution">
    <text evidence="1">The sequence shown here is derived from an EMBL/GenBank/DDBJ whole genome shotgun (WGS) entry which is preliminary data.</text>
</comment>
<dbReference type="SUPFAM" id="SSF53756">
    <property type="entry name" value="UDP-Glycosyltransferase/glycogen phosphorylase"/>
    <property type="match status" value="1"/>
</dbReference>
<reference evidence="1 2" key="1">
    <citation type="journal article" date="2017" name="ISME J.">
        <title>Potential for microbial H2 and metal transformations associated with novel bacteria and archaea in deep terrestrial subsurface sediments.</title>
        <authorList>
            <person name="Hernsdorf A.W."/>
            <person name="Amano Y."/>
            <person name="Miyakawa K."/>
            <person name="Ise K."/>
            <person name="Suzuki Y."/>
            <person name="Anantharaman K."/>
            <person name="Probst A."/>
            <person name="Burstein D."/>
            <person name="Thomas B.C."/>
            <person name="Banfield J.F."/>
        </authorList>
    </citation>
    <scope>NUCLEOTIDE SEQUENCE [LARGE SCALE GENOMIC DNA]</scope>
    <source>
        <strain evidence="1">HGW-Actinobacteria-3</strain>
    </source>
</reference>
<dbReference type="EMBL" id="PHEX01000077">
    <property type="protein sequence ID" value="PKQ27571.1"/>
    <property type="molecule type" value="Genomic_DNA"/>
</dbReference>
<sequence length="427" mass="48269">MASKASRRTDLVTIRPLLRKLLPARARTFLKSFLTRPQPEAADRRFLAGFKEFCVGAPSHRALVSYLVDPLLPPPEQRDRTMFSNRGIAQQIPQALNELGYVVDIVQWDDLTWQPTDRYDLFVGHGGVNYERIAHKLIPDTVRIYFSTGIYWKESNVREAQRLNDLTVRRGHLLQPDRCIRQSEEYANRAANGIICLGNQEAIKTYRHFPLVLGINNGVYPVTWNGWKDKDYQEGRQHFLFFSGGGNIHKGLDLLLEAFTGTQLHLYVCQNIEPGFGDVYRYELTECPNIHTYGQIPMRSPSFEALAMQCNWVISATCAEGQPGATLECMGYGLIPILPPSANIDLGGFGLLLPDCNVGTIRATVLNAAQTPIDECRRRSLLTRDAICHEYSPERFNRNFKQAVRQIAAAKANRQHLADTADDHPTD</sequence>
<evidence type="ECO:0008006" key="3">
    <source>
        <dbReference type="Google" id="ProtNLM"/>
    </source>
</evidence>
<dbReference type="Proteomes" id="UP000233654">
    <property type="component" value="Unassembled WGS sequence"/>
</dbReference>
<proteinExistence type="predicted"/>
<organism evidence="1 2">
    <name type="scientific">Candidatus Anoxymicrobium japonicum</name>
    <dbReference type="NCBI Taxonomy" id="2013648"/>
    <lineage>
        <taxon>Bacteria</taxon>
        <taxon>Bacillati</taxon>
        <taxon>Actinomycetota</taxon>
        <taxon>Candidatus Geothermincolia</taxon>
        <taxon>Candidatus Geothermincolales</taxon>
        <taxon>Candidatus Anoxymicrobiaceae</taxon>
        <taxon>Candidatus Anoxymicrobium</taxon>
    </lineage>
</organism>
<name>A0A2N3G4B7_9ACTN</name>
<gene>
    <name evidence="1" type="ORF">CVT63_07300</name>
</gene>
<accession>A0A2N3G4B7</accession>